<evidence type="ECO:0000259" key="1">
    <source>
        <dbReference type="Pfam" id="PF13358"/>
    </source>
</evidence>
<organism evidence="2 3">
    <name type="scientific">Trichonephila inaurata madagascariensis</name>
    <dbReference type="NCBI Taxonomy" id="2747483"/>
    <lineage>
        <taxon>Eukaryota</taxon>
        <taxon>Metazoa</taxon>
        <taxon>Ecdysozoa</taxon>
        <taxon>Arthropoda</taxon>
        <taxon>Chelicerata</taxon>
        <taxon>Arachnida</taxon>
        <taxon>Araneae</taxon>
        <taxon>Araneomorphae</taxon>
        <taxon>Entelegynae</taxon>
        <taxon>Araneoidea</taxon>
        <taxon>Nephilidae</taxon>
        <taxon>Trichonephila</taxon>
        <taxon>Trichonephila inaurata</taxon>
    </lineage>
</organism>
<proteinExistence type="predicted"/>
<comment type="caution">
    <text evidence="2">The sequence shown here is derived from an EMBL/GenBank/DDBJ whole genome shotgun (WGS) entry which is preliminary data.</text>
</comment>
<evidence type="ECO:0000313" key="2">
    <source>
        <dbReference type="EMBL" id="GFY73094.1"/>
    </source>
</evidence>
<dbReference type="InterPro" id="IPR036397">
    <property type="entry name" value="RNaseH_sf"/>
</dbReference>
<reference evidence="2" key="1">
    <citation type="submission" date="2020-08" db="EMBL/GenBank/DDBJ databases">
        <title>Multicomponent nature underlies the extraordinary mechanical properties of spider dragline silk.</title>
        <authorList>
            <person name="Kono N."/>
            <person name="Nakamura H."/>
            <person name="Mori M."/>
            <person name="Yoshida Y."/>
            <person name="Ohtoshi R."/>
            <person name="Malay A.D."/>
            <person name="Moran D.A.P."/>
            <person name="Tomita M."/>
            <person name="Numata K."/>
            <person name="Arakawa K."/>
        </authorList>
    </citation>
    <scope>NUCLEOTIDE SEQUENCE</scope>
</reference>
<dbReference type="PANTHER" id="PTHR33939:SF1">
    <property type="entry name" value="DUF4371 DOMAIN-CONTAINING PROTEIN"/>
    <property type="match status" value="1"/>
</dbReference>
<dbReference type="Proteomes" id="UP000886998">
    <property type="component" value="Unassembled WGS sequence"/>
</dbReference>
<evidence type="ECO:0000313" key="3">
    <source>
        <dbReference type="Proteomes" id="UP000886998"/>
    </source>
</evidence>
<dbReference type="Pfam" id="PF13358">
    <property type="entry name" value="DDE_3"/>
    <property type="match status" value="1"/>
</dbReference>
<dbReference type="PANTHER" id="PTHR33939">
    <property type="entry name" value="PROTEIN CBG22215"/>
    <property type="match status" value="1"/>
</dbReference>
<accession>A0A8X6YP26</accession>
<feature type="domain" description="Tc1-like transposase DDE" evidence="1">
    <location>
        <begin position="7"/>
        <end position="116"/>
    </location>
</feature>
<dbReference type="GO" id="GO:0003676">
    <property type="term" value="F:nucleic acid binding"/>
    <property type="evidence" value="ECO:0007669"/>
    <property type="project" value="InterPro"/>
</dbReference>
<dbReference type="EMBL" id="BMAV01019836">
    <property type="protein sequence ID" value="GFY73094.1"/>
    <property type="molecule type" value="Genomic_DNA"/>
</dbReference>
<gene>
    <name evidence="2" type="primary">AVEN_81248_1</name>
    <name evidence="2" type="ORF">TNIN_365961</name>
</gene>
<dbReference type="InterPro" id="IPR038717">
    <property type="entry name" value="Tc1-like_DDE_dom"/>
</dbReference>
<keyword evidence="3" id="KW-1185">Reference proteome</keyword>
<dbReference type="AlphaFoldDB" id="A0A8X6YP26"/>
<name>A0A8X6YP26_9ARAC</name>
<dbReference type="Gene3D" id="3.30.420.10">
    <property type="entry name" value="Ribonuclease H-like superfamily/Ribonuclease H"/>
    <property type="match status" value="1"/>
</dbReference>
<dbReference type="OrthoDB" id="6435779at2759"/>
<protein>
    <submittedName>
        <fullName evidence="2">DDE_3 domain-containing protein</fullName>
    </submittedName>
</protein>
<sequence>MPKLKPQSIVVMDNASYHSVKKEKIPTSSWEKSAIQERLSEKKVTWNQDLIKIGLLQKVNQIKHLYNSYRVEEITEKFGHKILRLPPYHCELDPIEMIWRQVKGYVARENKTFKLKEIKELVTRGIEKVSTQNWTNCINHGIKKEKEMWEVDGFIDEIWENQNFIISVKSDSSDSDSEIMSADDL</sequence>